<sequence length="141" mass="15259">MPRKKYHEELYGDALMALAAATNRPATIVDHGDNYAIRVDFELSRHLIATNAVGGLDDDRLESALWVVRLLRESDGGVHEVASSTDPWLVDAYDRAVAAVTAEEDRNGFDPRITVAPLALRDVPQAPPAEGGEADRLGPTA</sequence>
<proteinExistence type="predicted"/>
<comment type="caution">
    <text evidence="2">The sequence shown here is derived from an EMBL/GenBank/DDBJ whole genome shotgun (WGS) entry which is preliminary data.</text>
</comment>
<evidence type="ECO:0000313" key="3">
    <source>
        <dbReference type="Proteomes" id="UP000471120"/>
    </source>
</evidence>
<dbReference type="AlphaFoldDB" id="A0A6P2CGV8"/>
<name>A0A6P2CGV8_9NOCA</name>
<feature type="region of interest" description="Disordered" evidence="1">
    <location>
        <begin position="120"/>
        <end position="141"/>
    </location>
</feature>
<protein>
    <submittedName>
        <fullName evidence="2">Uncharacterized protein</fullName>
    </submittedName>
</protein>
<accession>A0A6P2CGV8</accession>
<evidence type="ECO:0000256" key="1">
    <source>
        <dbReference type="SAM" id="MobiDB-lite"/>
    </source>
</evidence>
<evidence type="ECO:0000313" key="2">
    <source>
        <dbReference type="EMBL" id="TXG91602.1"/>
    </source>
</evidence>
<dbReference type="RefSeq" id="WP_010839534.1">
    <property type="nucleotide sequence ID" value="NZ_QRCM01000001.1"/>
</dbReference>
<dbReference type="Proteomes" id="UP000471120">
    <property type="component" value="Unassembled WGS sequence"/>
</dbReference>
<dbReference type="EMBL" id="QRCM01000001">
    <property type="protein sequence ID" value="TXG91602.1"/>
    <property type="molecule type" value="Genomic_DNA"/>
</dbReference>
<organism evidence="2 3">
    <name type="scientific">Rhodococcus rhodnii</name>
    <dbReference type="NCBI Taxonomy" id="38312"/>
    <lineage>
        <taxon>Bacteria</taxon>
        <taxon>Bacillati</taxon>
        <taxon>Actinomycetota</taxon>
        <taxon>Actinomycetes</taxon>
        <taxon>Mycobacteriales</taxon>
        <taxon>Nocardiaceae</taxon>
        <taxon>Rhodococcus</taxon>
    </lineage>
</organism>
<reference evidence="2 3" key="1">
    <citation type="submission" date="2018-07" db="EMBL/GenBank/DDBJ databases">
        <title>Genome sequence of Rhodococcus rhodnii ATCC 35071 from Rhodnius prolixus.</title>
        <authorList>
            <person name="Patel V."/>
            <person name="Vogel K.J."/>
        </authorList>
    </citation>
    <scope>NUCLEOTIDE SEQUENCE [LARGE SCALE GENOMIC DNA]</scope>
    <source>
        <strain evidence="2 3">ATCC 35071</strain>
    </source>
</reference>
<gene>
    <name evidence="2" type="ORF">DW322_17115</name>
</gene>